<dbReference type="InterPro" id="IPR036188">
    <property type="entry name" value="FAD/NAD-bd_sf"/>
</dbReference>
<name>A0A3R9Y683_9HYPH</name>
<keyword evidence="1" id="KW-0560">Oxidoreductase</keyword>
<evidence type="ECO:0000313" key="3">
    <source>
        <dbReference type="EMBL" id="RST85110.1"/>
    </source>
</evidence>
<evidence type="ECO:0000313" key="4">
    <source>
        <dbReference type="Proteomes" id="UP000278398"/>
    </source>
</evidence>
<evidence type="ECO:0000256" key="1">
    <source>
        <dbReference type="ARBA" id="ARBA00023002"/>
    </source>
</evidence>
<proteinExistence type="predicted"/>
<dbReference type="SUPFAM" id="SSF51905">
    <property type="entry name" value="FAD/NAD(P)-binding domain"/>
    <property type="match status" value="1"/>
</dbReference>
<dbReference type="GO" id="GO:0016491">
    <property type="term" value="F:oxidoreductase activity"/>
    <property type="evidence" value="ECO:0007669"/>
    <property type="project" value="UniProtKB-KW"/>
</dbReference>
<comment type="caution">
    <text evidence="3">The sequence shown here is derived from an EMBL/GenBank/DDBJ whole genome shotgun (WGS) entry which is preliminary data.</text>
</comment>
<protein>
    <submittedName>
        <fullName evidence="3">FAD-binding oxidoreductase</fullName>
    </submittedName>
</protein>
<dbReference type="Gene3D" id="3.50.50.60">
    <property type="entry name" value="FAD/NAD(P)-binding domain"/>
    <property type="match status" value="1"/>
</dbReference>
<dbReference type="InterPro" id="IPR006076">
    <property type="entry name" value="FAD-dep_OxRdtase"/>
</dbReference>
<dbReference type="PROSITE" id="PS51257">
    <property type="entry name" value="PROKAR_LIPOPROTEIN"/>
    <property type="match status" value="1"/>
</dbReference>
<dbReference type="EMBL" id="RWKW01000066">
    <property type="protein sequence ID" value="RST85110.1"/>
    <property type="molecule type" value="Genomic_DNA"/>
</dbReference>
<dbReference type="AlphaFoldDB" id="A0A3R9Y683"/>
<organism evidence="3 4">
    <name type="scientific">Aquibium carbonis</name>
    <dbReference type="NCBI Taxonomy" id="2495581"/>
    <lineage>
        <taxon>Bacteria</taxon>
        <taxon>Pseudomonadati</taxon>
        <taxon>Pseudomonadota</taxon>
        <taxon>Alphaproteobacteria</taxon>
        <taxon>Hyphomicrobiales</taxon>
        <taxon>Phyllobacteriaceae</taxon>
        <taxon>Aquibium</taxon>
    </lineage>
</organism>
<dbReference type="Proteomes" id="UP000278398">
    <property type="component" value="Unassembled WGS sequence"/>
</dbReference>
<sequence>MNPSERSLNLTVAVLGGGLQGCCIALALANRGQDVVLFDRQSDILTRTAVANEGKVHLGWMYAADPSMSTARVMIEGALAFAPFLERHLGASPESFTTSEPAAYAVHRESQHGVCEVKAYFAALHSLIAEASAGRRDDYFGRDLSLAPRQWSDVESLAAFDPSDVLAVFDTPEVAIDPIELASRLRAAVVAHPRIDMRLEHEVESASENRDGVTVATRMGEARRKERFDHVVNALWDGRIALDRTMGRDPGRAWIHRLKYGVSFTWPENRPRPPSVTFISGPFGEVVSYPDMTTYLTWYPSCVLDYSRAIVPPTWATHPDEPFRSKVVDDTISSLGAIVRALRRIEPDGLQDLRVKGGTIVAWGETDIDDPESELHKRYEIGVHSWGRYHSVDPGKLTMAPFFAEICADRIARIG</sequence>
<reference evidence="3 4" key="1">
    <citation type="submission" date="2018-12" db="EMBL/GenBank/DDBJ databases">
        <title>Mesorhizobium carbonis sp. nov., isolated from coal mine water.</title>
        <authorList>
            <person name="Xin W."/>
            <person name="Xu Z."/>
            <person name="Xiang F."/>
            <person name="Zhang J."/>
            <person name="Xi L."/>
            <person name="Liu J."/>
        </authorList>
    </citation>
    <scope>NUCLEOTIDE SEQUENCE [LARGE SCALE GENOMIC DNA]</scope>
    <source>
        <strain evidence="3 4">B2.3</strain>
    </source>
</reference>
<evidence type="ECO:0000259" key="2">
    <source>
        <dbReference type="Pfam" id="PF01266"/>
    </source>
</evidence>
<dbReference type="Pfam" id="PF01266">
    <property type="entry name" value="DAO"/>
    <property type="match status" value="1"/>
</dbReference>
<keyword evidence="4" id="KW-1185">Reference proteome</keyword>
<dbReference type="Gene3D" id="3.30.9.10">
    <property type="entry name" value="D-Amino Acid Oxidase, subunit A, domain 2"/>
    <property type="match status" value="1"/>
</dbReference>
<feature type="domain" description="FAD dependent oxidoreductase" evidence="2">
    <location>
        <begin position="12"/>
        <end position="235"/>
    </location>
</feature>
<accession>A0A3R9Y683</accession>
<dbReference type="OrthoDB" id="9815989at2"/>
<gene>
    <name evidence="3" type="ORF">EJC49_17400</name>
</gene>